<keyword evidence="3 7" id="KW-0460">Magnesium</keyword>
<feature type="binding site" evidence="7">
    <location>
        <position position="212"/>
    </location>
    <ligand>
        <name>Mg(2+)</name>
        <dbReference type="ChEBI" id="CHEBI:18420"/>
    </ligand>
</feature>
<feature type="binding site" evidence="6">
    <location>
        <begin position="330"/>
        <end position="333"/>
    </location>
    <ligand>
        <name>GTP</name>
        <dbReference type="ChEBI" id="CHEBI:37565"/>
    </ligand>
</feature>
<dbReference type="GO" id="GO:0001664">
    <property type="term" value="F:G protein-coupled receptor binding"/>
    <property type="evidence" value="ECO:0007669"/>
    <property type="project" value="TreeGrafter"/>
</dbReference>
<protein>
    <submittedName>
        <fullName evidence="9">GNAQ protein</fullName>
    </submittedName>
</protein>
<dbReference type="GO" id="GO:0046872">
    <property type="term" value="F:metal ion binding"/>
    <property type="evidence" value="ECO:0007669"/>
    <property type="project" value="UniProtKB-KW"/>
</dbReference>
<dbReference type="EMBL" id="JAAWVO010021715">
    <property type="protein sequence ID" value="MBN3315556.1"/>
    <property type="molecule type" value="Genomic_DNA"/>
</dbReference>
<evidence type="ECO:0000313" key="9">
    <source>
        <dbReference type="EMBL" id="MBN3315556.1"/>
    </source>
</evidence>
<dbReference type="GO" id="GO:0007188">
    <property type="term" value="P:adenylate cyclase-modulating G protein-coupled receptor signaling pathway"/>
    <property type="evidence" value="ECO:0007669"/>
    <property type="project" value="TreeGrafter"/>
</dbReference>
<gene>
    <name evidence="9" type="primary">Gnaq_1</name>
    <name evidence="9" type="ORF">GTO95_0004079</name>
</gene>
<dbReference type="Gene3D" id="3.40.50.300">
    <property type="entry name" value="P-loop containing nucleotide triphosphate hydrolases"/>
    <property type="match status" value="1"/>
</dbReference>
<dbReference type="FunFam" id="1.10.400.10:FF:000002">
    <property type="entry name" value="guanine nucleotide-binding protein G(Q) subunit alpha"/>
    <property type="match status" value="1"/>
</dbReference>
<dbReference type="PANTHER" id="PTHR10218">
    <property type="entry name" value="GTP-BINDING PROTEIN ALPHA SUBUNIT"/>
    <property type="match status" value="1"/>
</dbReference>
<feature type="binding site" evidence="6">
    <location>
        <begin position="261"/>
        <end position="265"/>
    </location>
    <ligand>
        <name>GTP</name>
        <dbReference type="ChEBI" id="CHEBI:37565"/>
    </ligand>
</feature>
<feature type="binding site" evidence="6">
    <location>
        <begin position="181"/>
        <end position="182"/>
    </location>
    <ligand>
        <name>GTP</name>
        <dbReference type="ChEBI" id="CHEBI:37565"/>
    </ligand>
</feature>
<dbReference type="Gene3D" id="1.10.400.10">
    <property type="entry name" value="GI Alpha 1, domain 2-like"/>
    <property type="match status" value="1"/>
</dbReference>
<evidence type="ECO:0000256" key="1">
    <source>
        <dbReference type="ARBA" id="ARBA00022723"/>
    </source>
</evidence>
<evidence type="ECO:0000256" key="3">
    <source>
        <dbReference type="ARBA" id="ARBA00022842"/>
    </source>
</evidence>
<dbReference type="PRINTS" id="PR00318">
    <property type="entry name" value="GPROTEINA"/>
</dbReference>
<dbReference type="CDD" id="cd00066">
    <property type="entry name" value="G-alpha"/>
    <property type="match status" value="1"/>
</dbReference>
<keyword evidence="1 7" id="KW-0479">Metal-binding</keyword>
<feature type="region of interest" description="Disordered" evidence="8">
    <location>
        <begin position="413"/>
        <end position="439"/>
    </location>
</feature>
<dbReference type="GO" id="GO:0005834">
    <property type="term" value="C:heterotrimeric G-protein complex"/>
    <property type="evidence" value="ECO:0007669"/>
    <property type="project" value="TreeGrafter"/>
</dbReference>
<dbReference type="GO" id="GO:0003924">
    <property type="term" value="F:GTPase activity"/>
    <property type="evidence" value="ECO:0007669"/>
    <property type="project" value="InterPro"/>
</dbReference>
<proteinExistence type="predicted"/>
<keyword evidence="4 6" id="KW-0342">GTP-binding</keyword>
<feature type="region of interest" description="Disordered" evidence="8">
    <location>
        <begin position="463"/>
        <end position="522"/>
    </location>
</feature>
<organism evidence="9 10">
    <name type="scientific">Atractosteus spatula</name>
    <name type="common">Alligator gar</name>
    <name type="synonym">Lepisosteus spatula</name>
    <dbReference type="NCBI Taxonomy" id="7917"/>
    <lineage>
        <taxon>Eukaryota</taxon>
        <taxon>Metazoa</taxon>
        <taxon>Chordata</taxon>
        <taxon>Craniata</taxon>
        <taxon>Vertebrata</taxon>
        <taxon>Euteleostomi</taxon>
        <taxon>Actinopterygii</taxon>
        <taxon>Neopterygii</taxon>
        <taxon>Holostei</taxon>
        <taxon>Semionotiformes</taxon>
        <taxon>Lepisosteidae</taxon>
        <taxon>Atractosteus</taxon>
    </lineage>
</organism>
<dbReference type="Proteomes" id="UP000736164">
    <property type="component" value="Unassembled WGS sequence"/>
</dbReference>
<accession>A0A8J7NQT2</accession>
<sequence length="775" mass="85494">MARCRVCACCLSEEERRAIAVDREIQKILHKQRKRDRREIKLLLLEQRRGTAFSPAGLLLGWTGGLEKEQGGTGESGKSTFIKQMRIIHGQGYSEEERRAFAKLVYQNIFTAAQSMISAMATLGIPYGRPENEAHAQRLLQVDVLRVRALEPWEVQAIRSLWADLGIRQCYSQRRHFHLLDSTDYFMSNLERIAAADYIPTAQDVLRVRLPTTGINEYPFTVEKMSLRGSTLFLVHSGSHDPSLCPCPPPLPARALSRIVDVGGQKSERRKWIHCFENVTSLIFLASLSEYDQVLEEQETDNRMEESKALFYTTIHSPWFLKSSIILFLNKKDILAEKILTSHLVTYFPQFKGKQCDVQGAMQFILQMYLQQAVKKDKRKGDRDKSIYSHFTCATDTNNIRSTLRTEGPAHGAELVPQQSSGCGVRGPLFTQGDGGWEEQTSVRPALDTAGQSDPGQRITLEQLSAGRGPPRARSPPFLTAGVSGSAAEGGKNDETVLPFSLSETERGGPPPKLASRMGGGATRVEPRAPCLRDFNEPSCCGAAGEAPQPLRAGILVSTGPPRGAAAALQLLPLCAAAPSRSSRRTVRANTRESREGRGGGVFWQERTPAHLHSDSRRTTLFELPGEARLGSAAPSFPRGCDDPPGTLVLTHLSNGADAGSWGPVLKSTAPELELSEQQQAKIPGYKALRGQAPVYLMELINVYHPSRLLRSHNAGLLHIPHINKKTVGSKAFSYRAPSVWNSLPPHILDAESISGFKSRLKTYYFSLAYSHLAS</sequence>
<evidence type="ECO:0000256" key="4">
    <source>
        <dbReference type="ARBA" id="ARBA00023134"/>
    </source>
</evidence>
<keyword evidence="5" id="KW-0807">Transducer</keyword>
<feature type="binding site" evidence="6">
    <location>
        <position position="394"/>
    </location>
    <ligand>
        <name>GTP</name>
        <dbReference type="ChEBI" id="CHEBI:37565"/>
    </ligand>
</feature>
<reference evidence="9" key="1">
    <citation type="journal article" date="2021" name="Cell">
        <title>Tracing the genetic footprints of vertebrate landing in non-teleost ray-finned fishes.</title>
        <authorList>
            <person name="Bi X."/>
            <person name="Wang K."/>
            <person name="Yang L."/>
            <person name="Pan H."/>
            <person name="Jiang H."/>
            <person name="Wei Q."/>
            <person name="Fang M."/>
            <person name="Yu H."/>
            <person name="Zhu C."/>
            <person name="Cai Y."/>
            <person name="He Y."/>
            <person name="Gan X."/>
            <person name="Zeng H."/>
            <person name="Yu D."/>
            <person name="Zhu Y."/>
            <person name="Jiang H."/>
            <person name="Qiu Q."/>
            <person name="Yang H."/>
            <person name="Zhang Y.E."/>
            <person name="Wang W."/>
            <person name="Zhu M."/>
            <person name="He S."/>
            <person name="Zhang G."/>
        </authorList>
    </citation>
    <scope>NUCLEOTIDE SEQUENCE</scope>
    <source>
        <strain evidence="9">Allg_001</strain>
    </source>
</reference>
<dbReference type="InterPro" id="IPR001019">
    <property type="entry name" value="Gprotein_alpha_su"/>
</dbReference>
<feature type="binding site" evidence="6">
    <location>
        <begin position="75"/>
        <end position="80"/>
    </location>
    <ligand>
        <name>GTP</name>
        <dbReference type="ChEBI" id="CHEBI:37565"/>
    </ligand>
</feature>
<evidence type="ECO:0000256" key="7">
    <source>
        <dbReference type="PIRSR" id="PIRSR601019-2"/>
    </source>
</evidence>
<dbReference type="InterPro" id="IPR011025">
    <property type="entry name" value="GproteinA_insert"/>
</dbReference>
<dbReference type="GO" id="GO:0005525">
    <property type="term" value="F:GTP binding"/>
    <property type="evidence" value="ECO:0007669"/>
    <property type="project" value="UniProtKB-KW"/>
</dbReference>
<dbReference type="GO" id="GO:0005737">
    <property type="term" value="C:cytoplasm"/>
    <property type="evidence" value="ECO:0007669"/>
    <property type="project" value="TreeGrafter"/>
</dbReference>
<evidence type="ECO:0000256" key="5">
    <source>
        <dbReference type="ARBA" id="ARBA00023224"/>
    </source>
</evidence>
<keyword evidence="2 6" id="KW-0547">Nucleotide-binding</keyword>
<name>A0A8J7NQT2_ATRSP</name>
<feature type="binding site" evidence="7">
    <location>
        <position position="79"/>
    </location>
    <ligand>
        <name>Mg(2+)</name>
        <dbReference type="ChEBI" id="CHEBI:18420"/>
    </ligand>
</feature>
<feature type="compositionally biased region" description="Low complexity" evidence="8">
    <location>
        <begin position="465"/>
        <end position="477"/>
    </location>
</feature>
<dbReference type="GO" id="GO:0060158">
    <property type="term" value="P:phospholipase C-activating dopamine receptor signaling pathway"/>
    <property type="evidence" value="ECO:0007669"/>
    <property type="project" value="TreeGrafter"/>
</dbReference>
<dbReference type="PANTHER" id="PTHR10218:SF217">
    <property type="entry name" value="GUANINE NUCLEOTIDE-BINDING PROTEIN SUBUNIT ALPHA-15"/>
    <property type="match status" value="1"/>
</dbReference>
<dbReference type="GO" id="GO:0031683">
    <property type="term" value="F:G-protein beta/gamma-subunit complex binding"/>
    <property type="evidence" value="ECO:0007669"/>
    <property type="project" value="InterPro"/>
</dbReference>
<keyword evidence="10" id="KW-1185">Reference proteome</keyword>
<dbReference type="AlphaFoldDB" id="A0A8J7NQT2"/>
<evidence type="ECO:0000256" key="6">
    <source>
        <dbReference type="PIRSR" id="PIRSR601019-1"/>
    </source>
</evidence>
<feature type="non-terminal residue" evidence="9">
    <location>
        <position position="1"/>
    </location>
</feature>
<evidence type="ECO:0000313" key="10">
    <source>
        <dbReference type="Proteomes" id="UP000736164"/>
    </source>
</evidence>
<dbReference type="Pfam" id="PF00503">
    <property type="entry name" value="G-alpha"/>
    <property type="match status" value="1"/>
</dbReference>
<dbReference type="InterPro" id="IPR027417">
    <property type="entry name" value="P-loop_NTPase"/>
</dbReference>
<dbReference type="SUPFAM" id="SSF52540">
    <property type="entry name" value="P-loop containing nucleoside triphosphate hydrolases"/>
    <property type="match status" value="1"/>
</dbReference>
<dbReference type="SUPFAM" id="SSF47895">
    <property type="entry name" value="Transducin (alpha subunit), insertion domain"/>
    <property type="match status" value="1"/>
</dbReference>
<comment type="caution">
    <text evidence="9">The sequence shown here is derived from an EMBL/GenBank/DDBJ whole genome shotgun (WGS) entry which is preliminary data.</text>
</comment>
<dbReference type="PROSITE" id="PS51882">
    <property type="entry name" value="G_ALPHA"/>
    <property type="match status" value="1"/>
</dbReference>
<dbReference type="SMART" id="SM00275">
    <property type="entry name" value="G_alpha"/>
    <property type="match status" value="1"/>
</dbReference>
<dbReference type="FunFam" id="3.40.50.300:FF:000692">
    <property type="entry name" value="Guanine nucleotide-binding protein subunit alpha"/>
    <property type="match status" value="1"/>
</dbReference>
<evidence type="ECO:0000256" key="8">
    <source>
        <dbReference type="SAM" id="MobiDB-lite"/>
    </source>
</evidence>
<evidence type="ECO:0000256" key="2">
    <source>
        <dbReference type="ARBA" id="ARBA00022741"/>
    </source>
</evidence>
<feature type="non-terminal residue" evidence="9">
    <location>
        <position position="775"/>
    </location>
</feature>
<feature type="binding site" evidence="6">
    <location>
        <begin position="206"/>
        <end position="212"/>
    </location>
    <ligand>
        <name>GTP</name>
        <dbReference type="ChEBI" id="CHEBI:37565"/>
    </ligand>
</feature>